<keyword evidence="3" id="KW-1185">Reference proteome</keyword>
<evidence type="ECO:0000256" key="1">
    <source>
        <dbReference type="SAM" id="MobiDB-lite"/>
    </source>
</evidence>
<dbReference type="PANTHER" id="PTHR33324">
    <property type="entry name" value="EXPRESSED PROTEIN"/>
    <property type="match status" value="1"/>
</dbReference>
<name>A0A8J5J5R6_9STRA</name>
<feature type="region of interest" description="Disordered" evidence="1">
    <location>
        <begin position="181"/>
        <end position="227"/>
    </location>
</feature>
<dbReference type="Proteomes" id="UP000709295">
    <property type="component" value="Unassembled WGS sequence"/>
</dbReference>
<comment type="caution">
    <text evidence="2">The sequence shown here is derived from an EMBL/GenBank/DDBJ whole genome shotgun (WGS) entry which is preliminary data.</text>
</comment>
<evidence type="ECO:0000313" key="3">
    <source>
        <dbReference type="Proteomes" id="UP000709295"/>
    </source>
</evidence>
<sequence>MVANREGRWDEDAVDGGPSSMELLLVWLRRDDNAARWRQAIERRMQATIAREVHEFFVDHGITHRTVSGIRSKLWQLGRQVGEADDWLASKGLLHVDGNEKARRTVMRLCPDYLETGGRVDIRNVKIKTFDGSVAQDDFDSNVKDMWEELLDQARIDVRSIDVIAKVDRALEVLVEVVETDGKARRQKKNRHDECYAVEQSRTKSTESDKFDPKQPKASKKRSAQAQVMVVERKKKKTASGGSHQSTSINCYECGQIGHTAAYHRKYSSGNSSVNDEMAHANQAPTRVPKTANEWMALGGAQSY</sequence>
<gene>
    <name evidence="2" type="ORF">JG688_00002366</name>
</gene>
<accession>A0A8J5J5R6</accession>
<feature type="compositionally biased region" description="Basic and acidic residues" evidence="1">
    <location>
        <begin position="191"/>
        <end position="215"/>
    </location>
</feature>
<proteinExistence type="predicted"/>
<dbReference type="EMBL" id="JAENGY010000062">
    <property type="protein sequence ID" value="KAG6975465.1"/>
    <property type="molecule type" value="Genomic_DNA"/>
</dbReference>
<dbReference type="PANTHER" id="PTHR33324:SF2">
    <property type="entry name" value="MYB_SANT-LIKE DNA-BINDING DOMAIN-CONTAINING PROTEIN"/>
    <property type="match status" value="1"/>
</dbReference>
<protein>
    <submittedName>
        <fullName evidence="2">Uncharacterized protein</fullName>
    </submittedName>
</protein>
<dbReference type="AlphaFoldDB" id="A0A8J5J5R6"/>
<evidence type="ECO:0000313" key="2">
    <source>
        <dbReference type="EMBL" id="KAG6975465.1"/>
    </source>
</evidence>
<reference evidence="2" key="1">
    <citation type="submission" date="2021-01" db="EMBL/GenBank/DDBJ databases">
        <title>Phytophthora aleatoria, a newly-described species from Pinus radiata is distinct from Phytophthora cactorum isolates based on comparative genomics.</title>
        <authorList>
            <person name="Mcdougal R."/>
            <person name="Panda P."/>
            <person name="Williams N."/>
            <person name="Studholme D.J."/>
        </authorList>
    </citation>
    <scope>NUCLEOTIDE SEQUENCE</scope>
    <source>
        <strain evidence="2">NZFS 4037</strain>
    </source>
</reference>
<feature type="region of interest" description="Disordered" evidence="1">
    <location>
        <begin position="268"/>
        <end position="287"/>
    </location>
</feature>
<organism evidence="2 3">
    <name type="scientific">Phytophthora aleatoria</name>
    <dbReference type="NCBI Taxonomy" id="2496075"/>
    <lineage>
        <taxon>Eukaryota</taxon>
        <taxon>Sar</taxon>
        <taxon>Stramenopiles</taxon>
        <taxon>Oomycota</taxon>
        <taxon>Peronosporomycetes</taxon>
        <taxon>Peronosporales</taxon>
        <taxon>Peronosporaceae</taxon>
        <taxon>Phytophthora</taxon>
    </lineage>
</organism>